<evidence type="ECO:0000259" key="2">
    <source>
        <dbReference type="Pfam" id="PF08387"/>
    </source>
</evidence>
<evidence type="ECO:0000313" key="4">
    <source>
        <dbReference type="Proteomes" id="UP000554482"/>
    </source>
</evidence>
<reference evidence="3 4" key="1">
    <citation type="submission" date="2020-06" db="EMBL/GenBank/DDBJ databases">
        <title>Transcriptomic and genomic resources for Thalictrum thalictroides and T. hernandezii: Facilitating candidate gene discovery in an emerging model plant lineage.</title>
        <authorList>
            <person name="Arias T."/>
            <person name="Riano-Pachon D.M."/>
            <person name="Di Stilio V.S."/>
        </authorList>
    </citation>
    <scope>NUCLEOTIDE SEQUENCE [LARGE SCALE GENOMIC DNA]</scope>
    <source>
        <strain evidence="4">cv. WT478/WT964</strain>
        <tissue evidence="3">Leaves</tissue>
    </source>
</reference>
<dbReference type="Pfam" id="PF08387">
    <property type="entry name" value="FBD"/>
    <property type="match status" value="1"/>
</dbReference>
<evidence type="ECO:0000256" key="1">
    <source>
        <dbReference type="SAM" id="SignalP"/>
    </source>
</evidence>
<dbReference type="OrthoDB" id="1298633at2759"/>
<dbReference type="Proteomes" id="UP000554482">
    <property type="component" value="Unassembled WGS sequence"/>
</dbReference>
<accession>A0A7J6WFB4</accession>
<proteinExistence type="predicted"/>
<evidence type="ECO:0000313" key="3">
    <source>
        <dbReference type="EMBL" id="KAF5196146.1"/>
    </source>
</evidence>
<name>A0A7J6WFB4_THATH</name>
<gene>
    <name evidence="3" type="ORF">FRX31_014267</name>
</gene>
<keyword evidence="4" id="KW-1185">Reference proteome</keyword>
<sequence>MANFKRVPHELGFVEFILLNALALETMSIEWKEGVQIDKELLHVLVKMMQFKRASSEAIVLFSGLP</sequence>
<dbReference type="EMBL" id="JABWDY010016387">
    <property type="protein sequence ID" value="KAF5196146.1"/>
    <property type="molecule type" value="Genomic_DNA"/>
</dbReference>
<comment type="caution">
    <text evidence="3">The sequence shown here is derived from an EMBL/GenBank/DDBJ whole genome shotgun (WGS) entry which is preliminary data.</text>
</comment>
<feature type="signal peptide" evidence="1">
    <location>
        <begin position="1"/>
        <end position="23"/>
    </location>
</feature>
<feature type="chain" id="PRO_5029611680" description="FBD domain-containing protein" evidence="1">
    <location>
        <begin position="24"/>
        <end position="66"/>
    </location>
</feature>
<feature type="domain" description="FBD" evidence="2">
    <location>
        <begin position="3"/>
        <end position="29"/>
    </location>
</feature>
<protein>
    <recommendedName>
        <fullName evidence="2">FBD domain-containing protein</fullName>
    </recommendedName>
</protein>
<dbReference type="AlphaFoldDB" id="A0A7J6WFB4"/>
<keyword evidence="1" id="KW-0732">Signal</keyword>
<dbReference type="InterPro" id="IPR006566">
    <property type="entry name" value="FBD"/>
</dbReference>
<organism evidence="3 4">
    <name type="scientific">Thalictrum thalictroides</name>
    <name type="common">Rue-anemone</name>
    <name type="synonym">Anemone thalictroides</name>
    <dbReference type="NCBI Taxonomy" id="46969"/>
    <lineage>
        <taxon>Eukaryota</taxon>
        <taxon>Viridiplantae</taxon>
        <taxon>Streptophyta</taxon>
        <taxon>Embryophyta</taxon>
        <taxon>Tracheophyta</taxon>
        <taxon>Spermatophyta</taxon>
        <taxon>Magnoliopsida</taxon>
        <taxon>Ranunculales</taxon>
        <taxon>Ranunculaceae</taxon>
        <taxon>Thalictroideae</taxon>
        <taxon>Thalictrum</taxon>
    </lineage>
</organism>